<evidence type="ECO:0000256" key="2">
    <source>
        <dbReference type="ARBA" id="ARBA00022980"/>
    </source>
</evidence>
<evidence type="ECO:0000256" key="6">
    <source>
        <dbReference type="RuleBase" id="RU000559"/>
    </source>
</evidence>
<gene>
    <name evidence="5 8" type="primary">rplS</name>
    <name evidence="8" type="ORF">HRJ53_10575</name>
</gene>
<dbReference type="HAMAP" id="MF_00402">
    <property type="entry name" value="Ribosomal_bL19"/>
    <property type="match status" value="1"/>
</dbReference>
<comment type="caution">
    <text evidence="8">The sequence shown here is derived from an EMBL/GenBank/DDBJ whole genome shotgun (WGS) entry which is preliminary data.</text>
</comment>
<dbReference type="Gene3D" id="2.30.30.790">
    <property type="match status" value="1"/>
</dbReference>
<feature type="region of interest" description="Disordered" evidence="7">
    <location>
        <begin position="116"/>
        <end position="139"/>
    </location>
</feature>
<evidence type="ECO:0000256" key="3">
    <source>
        <dbReference type="ARBA" id="ARBA00023274"/>
    </source>
</evidence>
<dbReference type="SUPFAM" id="SSF50104">
    <property type="entry name" value="Translation proteins SH3-like domain"/>
    <property type="match status" value="1"/>
</dbReference>
<evidence type="ECO:0000256" key="5">
    <source>
        <dbReference type="HAMAP-Rule" id="MF_00402"/>
    </source>
</evidence>
<dbReference type="GO" id="GO:0003735">
    <property type="term" value="F:structural constituent of ribosome"/>
    <property type="evidence" value="ECO:0007669"/>
    <property type="project" value="InterPro"/>
</dbReference>
<dbReference type="Pfam" id="PF01245">
    <property type="entry name" value="Ribosomal_L19"/>
    <property type="match status" value="1"/>
</dbReference>
<dbReference type="PIRSF" id="PIRSF002191">
    <property type="entry name" value="Ribosomal_L19"/>
    <property type="match status" value="1"/>
</dbReference>
<organism evidence="8 9">
    <name type="scientific">Candidatus Acidiferrum panamense</name>
    <dbReference type="NCBI Taxonomy" id="2741543"/>
    <lineage>
        <taxon>Bacteria</taxon>
        <taxon>Pseudomonadati</taxon>
        <taxon>Acidobacteriota</taxon>
        <taxon>Terriglobia</taxon>
        <taxon>Candidatus Acidiferrales</taxon>
        <taxon>Candidatus Acidiferrum</taxon>
    </lineage>
</organism>
<keyword evidence="9" id="KW-1185">Reference proteome</keyword>
<dbReference type="InterPro" id="IPR018257">
    <property type="entry name" value="Ribosomal_bL19_CS"/>
</dbReference>
<evidence type="ECO:0000256" key="1">
    <source>
        <dbReference type="ARBA" id="ARBA00005781"/>
    </source>
</evidence>
<protein>
    <recommendedName>
        <fullName evidence="4 5">Large ribosomal subunit protein bL19</fullName>
    </recommendedName>
</protein>
<keyword evidence="2 5" id="KW-0689">Ribosomal protein</keyword>
<dbReference type="AlphaFoldDB" id="A0A7V8NQD0"/>
<dbReference type="GO" id="GO:0022625">
    <property type="term" value="C:cytosolic large ribosomal subunit"/>
    <property type="evidence" value="ECO:0007669"/>
    <property type="project" value="TreeGrafter"/>
</dbReference>
<comment type="similarity">
    <text evidence="1 5 6">Belongs to the bacterial ribosomal protein bL19 family.</text>
</comment>
<dbReference type="InterPro" id="IPR038657">
    <property type="entry name" value="Ribosomal_bL19_sf"/>
</dbReference>
<name>A0A7V8NQD0_9BACT</name>
<dbReference type="InterPro" id="IPR008991">
    <property type="entry name" value="Translation_prot_SH3-like_sf"/>
</dbReference>
<evidence type="ECO:0000313" key="9">
    <source>
        <dbReference type="Proteomes" id="UP000567293"/>
    </source>
</evidence>
<evidence type="ECO:0000313" key="8">
    <source>
        <dbReference type="EMBL" id="MBA0085431.1"/>
    </source>
</evidence>
<proteinExistence type="inferred from homology"/>
<feature type="compositionally biased region" description="Low complexity" evidence="7">
    <location>
        <begin position="125"/>
        <end position="139"/>
    </location>
</feature>
<reference evidence="8" key="1">
    <citation type="submission" date="2020-06" db="EMBL/GenBank/DDBJ databases">
        <title>Legume-microbial interactions unlock mineral nutrients during tropical forest succession.</title>
        <authorList>
            <person name="Epihov D.Z."/>
        </authorList>
    </citation>
    <scope>NUCLEOTIDE SEQUENCE [LARGE SCALE GENOMIC DNA]</scope>
    <source>
        <strain evidence="8">Pan2503</strain>
    </source>
</reference>
<dbReference type="Proteomes" id="UP000567293">
    <property type="component" value="Unassembled WGS sequence"/>
</dbReference>
<dbReference type="PROSITE" id="PS01015">
    <property type="entry name" value="RIBOSOMAL_L19"/>
    <property type="match status" value="1"/>
</dbReference>
<evidence type="ECO:0000256" key="7">
    <source>
        <dbReference type="SAM" id="MobiDB-lite"/>
    </source>
</evidence>
<dbReference type="FunFam" id="2.30.30.790:FF:000001">
    <property type="entry name" value="50S ribosomal protein L19"/>
    <property type="match status" value="1"/>
</dbReference>
<dbReference type="PANTHER" id="PTHR15680">
    <property type="entry name" value="RIBOSOMAL PROTEIN L19"/>
    <property type="match status" value="1"/>
</dbReference>
<keyword evidence="3 5" id="KW-0687">Ribonucleoprotein</keyword>
<comment type="function">
    <text evidence="5 6">This protein is located at the 30S-50S ribosomal subunit interface and may play a role in the structure and function of the aminoacyl-tRNA binding site.</text>
</comment>
<dbReference type="PRINTS" id="PR00061">
    <property type="entry name" value="RIBOSOMALL19"/>
</dbReference>
<dbReference type="GO" id="GO:0006412">
    <property type="term" value="P:translation"/>
    <property type="evidence" value="ECO:0007669"/>
    <property type="project" value="UniProtKB-UniRule"/>
</dbReference>
<sequence>MNPAIRKLHEAQLRKDLPEFRPGDTVRVNVRLKEGEGEKEKERLQAFEGVVISKKGRASSATFTVRRVSFGVGIERIFPLHSPTISSIEVVGKGKVRRARLYYLRDLRGKAARIKRAGREEEEATPVAATAAAGTEAKA</sequence>
<dbReference type="EMBL" id="JACDQQ010001023">
    <property type="protein sequence ID" value="MBA0085431.1"/>
    <property type="molecule type" value="Genomic_DNA"/>
</dbReference>
<dbReference type="PANTHER" id="PTHR15680:SF9">
    <property type="entry name" value="LARGE RIBOSOMAL SUBUNIT PROTEIN BL19M"/>
    <property type="match status" value="1"/>
</dbReference>
<evidence type="ECO:0000256" key="4">
    <source>
        <dbReference type="ARBA" id="ARBA00035171"/>
    </source>
</evidence>
<dbReference type="InterPro" id="IPR001857">
    <property type="entry name" value="Ribosomal_bL19"/>
</dbReference>
<accession>A0A7V8NQD0</accession>
<dbReference type="NCBIfam" id="TIGR01024">
    <property type="entry name" value="rplS_bact"/>
    <property type="match status" value="1"/>
</dbReference>